<sequence length="331" mass="34632">MPTYSEPVNRRRRFPWWAKLILLVVVLYGAALYVAAHQAKVYLNAVVAPPGTGAEECAKLDFGGLPTRVSAVCQSAKFVDPVTGLDLSTGSVRTTTFVHNPTHASFSIASPVKAKLANGLTTDTNWQSLDSDIGGDLSGITYGTVTIGKIDSAITLPGAPAPLKITSDHADFNVRQNGPDLDIASRSTGSKLETGIIPVNLPGFSTRFEATLDGRGNVLSGAPIVPGEAVQGSIKRLAIDFGNNGTLAVSGPFRVAENGLLSGDFTIDVENYAALQATLSKSFPQAITVIDTATILLKSLSPDGKTGKVTLNVRDGRVQLGIIPLGTIPPL</sequence>
<evidence type="ECO:0000313" key="3">
    <source>
        <dbReference type="Proteomes" id="UP001549047"/>
    </source>
</evidence>
<keyword evidence="1" id="KW-0472">Membrane</keyword>
<keyword evidence="3" id="KW-1185">Reference proteome</keyword>
<dbReference type="InterPro" id="IPR018666">
    <property type="entry name" value="DUF2125"/>
</dbReference>
<comment type="caution">
    <text evidence="2">The sequence shown here is derived from an EMBL/GenBank/DDBJ whole genome shotgun (WGS) entry which is preliminary data.</text>
</comment>
<dbReference type="EMBL" id="JBEPMB010000010">
    <property type="protein sequence ID" value="MET3615920.1"/>
    <property type="molecule type" value="Genomic_DNA"/>
</dbReference>
<dbReference type="Pfam" id="PF09898">
    <property type="entry name" value="DUF2125"/>
    <property type="match status" value="1"/>
</dbReference>
<reference evidence="2 3" key="1">
    <citation type="submission" date="2024-06" db="EMBL/GenBank/DDBJ databases">
        <title>Genomic Encyclopedia of Type Strains, Phase IV (KMG-IV): sequencing the most valuable type-strain genomes for metagenomic binning, comparative biology and taxonomic classification.</title>
        <authorList>
            <person name="Goeker M."/>
        </authorList>
    </citation>
    <scope>NUCLEOTIDE SEQUENCE [LARGE SCALE GENOMIC DNA]</scope>
    <source>
        <strain evidence="2 3">DSM 29780</strain>
    </source>
</reference>
<evidence type="ECO:0000313" key="2">
    <source>
        <dbReference type="EMBL" id="MET3615920.1"/>
    </source>
</evidence>
<protein>
    <recommendedName>
        <fullName evidence="4">DUF2125 domain-containing protein</fullName>
    </recommendedName>
</protein>
<proteinExistence type="predicted"/>
<accession>A0ABV2J7M4</accession>
<feature type="transmembrane region" description="Helical" evidence="1">
    <location>
        <begin position="16"/>
        <end position="36"/>
    </location>
</feature>
<gene>
    <name evidence="2" type="ORF">ABID16_004267</name>
</gene>
<name>A0ABV2J7M4_9HYPH</name>
<dbReference type="Proteomes" id="UP001549047">
    <property type="component" value="Unassembled WGS sequence"/>
</dbReference>
<evidence type="ECO:0008006" key="4">
    <source>
        <dbReference type="Google" id="ProtNLM"/>
    </source>
</evidence>
<dbReference type="RefSeq" id="WP_354558385.1">
    <property type="nucleotide sequence ID" value="NZ_JBEPMB010000010.1"/>
</dbReference>
<keyword evidence="1" id="KW-1133">Transmembrane helix</keyword>
<keyword evidence="1" id="KW-0812">Transmembrane</keyword>
<evidence type="ECO:0000256" key="1">
    <source>
        <dbReference type="SAM" id="Phobius"/>
    </source>
</evidence>
<organism evidence="2 3">
    <name type="scientific">Rhizobium aquaticum</name>
    <dbReference type="NCBI Taxonomy" id="1549636"/>
    <lineage>
        <taxon>Bacteria</taxon>
        <taxon>Pseudomonadati</taxon>
        <taxon>Pseudomonadota</taxon>
        <taxon>Alphaproteobacteria</taxon>
        <taxon>Hyphomicrobiales</taxon>
        <taxon>Rhizobiaceae</taxon>
        <taxon>Rhizobium/Agrobacterium group</taxon>
        <taxon>Rhizobium</taxon>
    </lineage>
</organism>